<comment type="caution">
    <text evidence="1">The sequence shown here is derived from an EMBL/GenBank/DDBJ whole genome shotgun (WGS) entry which is preliminary data.</text>
</comment>
<accession>A0AAP0IQ65</accession>
<keyword evidence="2" id="KW-1185">Reference proteome</keyword>
<organism evidence="1 2">
    <name type="scientific">Stephania cephalantha</name>
    <dbReference type="NCBI Taxonomy" id="152367"/>
    <lineage>
        <taxon>Eukaryota</taxon>
        <taxon>Viridiplantae</taxon>
        <taxon>Streptophyta</taxon>
        <taxon>Embryophyta</taxon>
        <taxon>Tracheophyta</taxon>
        <taxon>Spermatophyta</taxon>
        <taxon>Magnoliopsida</taxon>
        <taxon>Ranunculales</taxon>
        <taxon>Menispermaceae</taxon>
        <taxon>Menispermoideae</taxon>
        <taxon>Cissampelideae</taxon>
        <taxon>Stephania</taxon>
    </lineage>
</organism>
<name>A0AAP0IQ65_9MAGN</name>
<proteinExistence type="predicted"/>
<reference evidence="1 2" key="1">
    <citation type="submission" date="2024-01" db="EMBL/GenBank/DDBJ databases">
        <title>Genome assemblies of Stephania.</title>
        <authorList>
            <person name="Yang L."/>
        </authorList>
    </citation>
    <scope>NUCLEOTIDE SEQUENCE [LARGE SCALE GENOMIC DNA]</scope>
    <source>
        <strain evidence="1">JXDWG</strain>
        <tissue evidence="1">Leaf</tissue>
    </source>
</reference>
<evidence type="ECO:0000313" key="1">
    <source>
        <dbReference type="EMBL" id="KAK9119190.1"/>
    </source>
</evidence>
<gene>
    <name evidence="1" type="ORF">Scep_017283</name>
</gene>
<sequence length="124" mass="14423">MYISERDLDQWIAQKIKRLKKMKSVLQKISAETVSAISLKSVEMNEVTPVEDYLSEKAEDLEVSPTEADIIIAQNEEEKAYMEVEIIPERPYAPYRESKEDETLVLINPPHISCIFVKFETRME</sequence>
<dbReference type="AlphaFoldDB" id="A0AAP0IQ65"/>
<dbReference type="Proteomes" id="UP001419268">
    <property type="component" value="Unassembled WGS sequence"/>
</dbReference>
<dbReference type="EMBL" id="JBBNAG010000007">
    <property type="protein sequence ID" value="KAK9119190.1"/>
    <property type="molecule type" value="Genomic_DNA"/>
</dbReference>
<evidence type="ECO:0000313" key="2">
    <source>
        <dbReference type="Proteomes" id="UP001419268"/>
    </source>
</evidence>
<protein>
    <submittedName>
        <fullName evidence="1">Uncharacterized protein</fullName>
    </submittedName>
</protein>